<dbReference type="Proteomes" id="UP000076738">
    <property type="component" value="Unassembled WGS sequence"/>
</dbReference>
<keyword evidence="3" id="KW-1185">Reference proteome</keyword>
<organism evidence="2 3">
    <name type="scientific">Calocera viscosa (strain TUFC12733)</name>
    <dbReference type="NCBI Taxonomy" id="1330018"/>
    <lineage>
        <taxon>Eukaryota</taxon>
        <taxon>Fungi</taxon>
        <taxon>Dikarya</taxon>
        <taxon>Basidiomycota</taxon>
        <taxon>Agaricomycotina</taxon>
        <taxon>Dacrymycetes</taxon>
        <taxon>Dacrymycetales</taxon>
        <taxon>Dacrymycetaceae</taxon>
        <taxon>Calocera</taxon>
    </lineage>
</organism>
<feature type="region of interest" description="Disordered" evidence="1">
    <location>
        <begin position="605"/>
        <end position="630"/>
    </location>
</feature>
<dbReference type="EMBL" id="KV417295">
    <property type="protein sequence ID" value="KZO94283.1"/>
    <property type="molecule type" value="Genomic_DNA"/>
</dbReference>
<sequence>MEHLRGVNFQKCREDLCRQFSELDPFRYGPGWHQAPLTLQVPLGKLGVQPYTVDGFFYKPLHLTAKDICENDPHARAFHYTPYKLYWRSTQSNQGPTRVHDDVFSSDAWIAEHEKVQVVSLPEPCNHPRAILGIALWSDATHAAQFGHAKLWPCYMMVLNQSKYQRCRPSFKACHHVAHFPELPDALRDDISKWGGPKTSSALFAHCKRELFHEGWRQILGADFREAYRHGMIVHCKDGVTRRLFPRIFFYSADYPEKTLIATIRDMGLCPCPRCLLPLKRVGHMGMPRDRQFRTQHVRVDTHGRRFDIAQARVNILQGGFVVGTSRNDSLLKIHSWVETENAFSVLADFGFNIFSTLAVDLMHEFELGVWKRMLMHLLRILHSCSEEHVTRFNHRFRRIPKFGRHAIRGWTSDVSELKKLAARDYEDILQCIIPAIDGLLPEPHNSSVCKLLFLMAQWHGLAKLRLHTSATLDLLDHSTTILGVQVRHFATKTCDAFQTVELEKEARARKRRAEAQVTGLGGGSGMGQSSTRKPTVYSLRTYKWHALGDYVSTIRALGPTDGFSTELGEVAHRRTKQFYRRTNKRSFVKQVTKLEDVEGRLGRLGLGDVTSKPPPTDEEPGIEPDQDRRAHYKLSVRSELTESLATWLLKHTGDGAVKDFRSRLLRHLYARLVDLDLYDDIPDSHQKSFQSLVLVGDQLHWHKTMRLRYTTYDLQRAEDYVNPSTDHSYVMMLSGVQGDTHPYWYAQVLRLFHVNIVCSALNILDPKRMDVLFVRWFGADPDSTYAAGWDTFQLDRIGFVEESDPDAFGFVDPLWVMRTVHVCPVFAEGETVELLRGSSLARPGLRDWRLHYVLRFSDRDLLMRYVGGGPGHTTACTAETHSQFREAFAAVPVEEELDGDVADSTAVAVGVFVAPADDDLLGDSDESDLPPEEGDDLEDDGDILD</sequence>
<dbReference type="OrthoDB" id="2687259at2759"/>
<dbReference type="Pfam" id="PF18759">
    <property type="entry name" value="Plavaka"/>
    <property type="match status" value="1"/>
</dbReference>
<evidence type="ECO:0000313" key="2">
    <source>
        <dbReference type="EMBL" id="KZO94283.1"/>
    </source>
</evidence>
<dbReference type="STRING" id="1330018.A0A167K5L0"/>
<evidence type="ECO:0000313" key="3">
    <source>
        <dbReference type="Proteomes" id="UP000076738"/>
    </source>
</evidence>
<dbReference type="AlphaFoldDB" id="A0A167K5L0"/>
<gene>
    <name evidence="2" type="ORF">CALVIDRAFT_484441</name>
</gene>
<accession>A0A167K5L0</accession>
<feature type="region of interest" description="Disordered" evidence="1">
    <location>
        <begin position="514"/>
        <end position="533"/>
    </location>
</feature>
<name>A0A167K5L0_CALVF</name>
<evidence type="ECO:0000256" key="1">
    <source>
        <dbReference type="SAM" id="MobiDB-lite"/>
    </source>
</evidence>
<feature type="region of interest" description="Disordered" evidence="1">
    <location>
        <begin position="918"/>
        <end position="946"/>
    </location>
</feature>
<protein>
    <submittedName>
        <fullName evidence="2">Uncharacterized protein</fullName>
    </submittedName>
</protein>
<dbReference type="InterPro" id="IPR041078">
    <property type="entry name" value="Plavaka"/>
</dbReference>
<proteinExistence type="predicted"/>
<reference evidence="2 3" key="1">
    <citation type="journal article" date="2016" name="Mol. Biol. Evol.">
        <title>Comparative Genomics of Early-Diverging Mushroom-Forming Fungi Provides Insights into the Origins of Lignocellulose Decay Capabilities.</title>
        <authorList>
            <person name="Nagy L.G."/>
            <person name="Riley R."/>
            <person name="Tritt A."/>
            <person name="Adam C."/>
            <person name="Daum C."/>
            <person name="Floudas D."/>
            <person name="Sun H."/>
            <person name="Yadav J.S."/>
            <person name="Pangilinan J."/>
            <person name="Larsson K.H."/>
            <person name="Matsuura K."/>
            <person name="Barry K."/>
            <person name="Labutti K."/>
            <person name="Kuo R."/>
            <person name="Ohm R.A."/>
            <person name="Bhattacharya S.S."/>
            <person name="Shirouzu T."/>
            <person name="Yoshinaga Y."/>
            <person name="Martin F.M."/>
            <person name="Grigoriev I.V."/>
            <person name="Hibbett D.S."/>
        </authorList>
    </citation>
    <scope>NUCLEOTIDE SEQUENCE [LARGE SCALE GENOMIC DNA]</scope>
    <source>
        <strain evidence="2 3">TUFC12733</strain>
    </source>
</reference>